<comment type="caution">
    <text evidence="4">The sequence shown here is derived from an EMBL/GenBank/DDBJ whole genome shotgun (WGS) entry which is preliminary data.</text>
</comment>
<sequence length="502" mass="53799">MSTDHTIDRWLTDSARSYPDRVAVDDRGVATTYARLEQRVGRLSERLTRGGYRAGDRIATVTGSSTDHVVWLFACARLGIALVPLSWRSAPAELAYALTVADPMLVVVEDAYATLAGEALALLPQPVGTARFDTYGVPPRSHPSPAGPRRGPQGEDPLLIIFTSGSTGRPKAAVLTHDTCFWTNLSFSRVVPLDRDDVVLSVLPQHHAGGWNIQPLLAWSVGATVVLERTFDARRILELIPSRGITAMMGVPTHYRRLSEEYTFDDTDLSTLRTAVVGGAPASAQLLRTWHARGVRLTQGYGLTEAGPNVLCLPPEDALERVGSAGRPYPHVEVALADPVQGRPVVGPGTGELLVRGPGLFAGYLGDPVATDDALRDGWLHTGDLASRDETGYFTILGRIDDVYISGGENIAPAEVEEALLTHPAVAQAAVVGVPDDVWGEVGHAHVVLRPGATADGPELIAHVRAHLAAFKAPARITFADALPTAGIDKVSRRALREESRR</sequence>
<feature type="domain" description="AMP-binding enzyme C-terminal" evidence="3">
    <location>
        <begin position="415"/>
        <end position="486"/>
    </location>
</feature>
<dbReference type="InterPro" id="IPR020845">
    <property type="entry name" value="AMP-binding_CS"/>
</dbReference>
<accession>A0ABP9F730</accession>
<name>A0ABP9F730_9ACTN</name>
<dbReference type="Proteomes" id="UP001501521">
    <property type="component" value="Unassembled WGS sequence"/>
</dbReference>
<dbReference type="GO" id="GO:0016874">
    <property type="term" value="F:ligase activity"/>
    <property type="evidence" value="ECO:0007669"/>
    <property type="project" value="UniProtKB-KW"/>
</dbReference>
<dbReference type="Gene3D" id="3.30.300.30">
    <property type="match status" value="1"/>
</dbReference>
<dbReference type="RefSeq" id="WP_345579818.1">
    <property type="nucleotide sequence ID" value="NZ_BAABLV010000017.1"/>
</dbReference>
<feature type="region of interest" description="Disordered" evidence="1">
    <location>
        <begin position="133"/>
        <end position="154"/>
    </location>
</feature>
<dbReference type="Gene3D" id="3.40.50.12780">
    <property type="entry name" value="N-terminal domain of ligase-like"/>
    <property type="match status" value="1"/>
</dbReference>
<dbReference type="InterPro" id="IPR045851">
    <property type="entry name" value="AMP-bd_C_sf"/>
</dbReference>
<dbReference type="InterPro" id="IPR042099">
    <property type="entry name" value="ANL_N_sf"/>
</dbReference>
<dbReference type="EMBL" id="BAABLV010000017">
    <property type="protein sequence ID" value="GAA4894482.1"/>
    <property type="molecule type" value="Genomic_DNA"/>
</dbReference>
<evidence type="ECO:0000259" key="2">
    <source>
        <dbReference type="Pfam" id="PF00501"/>
    </source>
</evidence>
<organism evidence="4 5">
    <name type="scientific">Tessaracoccus lubricantis</name>
    <dbReference type="NCBI Taxonomy" id="545543"/>
    <lineage>
        <taxon>Bacteria</taxon>
        <taxon>Bacillati</taxon>
        <taxon>Actinomycetota</taxon>
        <taxon>Actinomycetes</taxon>
        <taxon>Propionibacteriales</taxon>
        <taxon>Propionibacteriaceae</taxon>
        <taxon>Tessaracoccus</taxon>
    </lineage>
</organism>
<dbReference type="InterPro" id="IPR000873">
    <property type="entry name" value="AMP-dep_synth/lig_dom"/>
</dbReference>
<keyword evidence="4" id="KW-0436">Ligase</keyword>
<dbReference type="Pfam" id="PF13193">
    <property type="entry name" value="AMP-binding_C"/>
    <property type="match status" value="1"/>
</dbReference>
<evidence type="ECO:0000313" key="4">
    <source>
        <dbReference type="EMBL" id="GAA4894482.1"/>
    </source>
</evidence>
<dbReference type="PROSITE" id="PS00455">
    <property type="entry name" value="AMP_BINDING"/>
    <property type="match status" value="1"/>
</dbReference>
<evidence type="ECO:0000259" key="3">
    <source>
        <dbReference type="Pfam" id="PF13193"/>
    </source>
</evidence>
<reference evidence="5" key="1">
    <citation type="journal article" date="2019" name="Int. J. Syst. Evol. Microbiol.">
        <title>The Global Catalogue of Microorganisms (GCM) 10K type strain sequencing project: providing services to taxonomists for standard genome sequencing and annotation.</title>
        <authorList>
            <consortium name="The Broad Institute Genomics Platform"/>
            <consortium name="The Broad Institute Genome Sequencing Center for Infectious Disease"/>
            <person name="Wu L."/>
            <person name="Ma J."/>
        </authorList>
    </citation>
    <scope>NUCLEOTIDE SEQUENCE [LARGE SCALE GENOMIC DNA]</scope>
    <source>
        <strain evidence="5">JCM 19125</strain>
    </source>
</reference>
<keyword evidence="5" id="KW-1185">Reference proteome</keyword>
<dbReference type="PANTHER" id="PTHR43767">
    <property type="entry name" value="LONG-CHAIN-FATTY-ACID--COA LIGASE"/>
    <property type="match status" value="1"/>
</dbReference>
<dbReference type="Pfam" id="PF00501">
    <property type="entry name" value="AMP-binding"/>
    <property type="match status" value="1"/>
</dbReference>
<dbReference type="InterPro" id="IPR025110">
    <property type="entry name" value="AMP-bd_C"/>
</dbReference>
<dbReference type="InterPro" id="IPR050237">
    <property type="entry name" value="ATP-dep_AMP-bd_enzyme"/>
</dbReference>
<gene>
    <name evidence="4" type="ORF">GCM10025789_09720</name>
</gene>
<proteinExistence type="predicted"/>
<dbReference type="SUPFAM" id="SSF56801">
    <property type="entry name" value="Acetyl-CoA synthetase-like"/>
    <property type="match status" value="1"/>
</dbReference>
<protein>
    <submittedName>
        <fullName evidence="4">Long-chain fatty acid--CoA ligase</fullName>
    </submittedName>
</protein>
<evidence type="ECO:0000313" key="5">
    <source>
        <dbReference type="Proteomes" id="UP001501521"/>
    </source>
</evidence>
<evidence type="ECO:0000256" key="1">
    <source>
        <dbReference type="SAM" id="MobiDB-lite"/>
    </source>
</evidence>
<feature type="domain" description="AMP-dependent synthetase/ligase" evidence="2">
    <location>
        <begin position="12"/>
        <end position="365"/>
    </location>
</feature>
<dbReference type="PANTHER" id="PTHR43767:SF1">
    <property type="entry name" value="NONRIBOSOMAL PEPTIDE SYNTHASE PES1 (EUROFUNG)-RELATED"/>
    <property type="match status" value="1"/>
</dbReference>